<evidence type="ECO:0000313" key="4">
    <source>
        <dbReference type="EMBL" id="KAL3770210.1"/>
    </source>
</evidence>
<reference evidence="4 5" key="1">
    <citation type="submission" date="2024-10" db="EMBL/GenBank/DDBJ databases">
        <title>Updated reference genomes for cyclostephanoid diatoms.</title>
        <authorList>
            <person name="Roberts W.R."/>
            <person name="Alverson A.J."/>
        </authorList>
    </citation>
    <scope>NUCLEOTIDE SEQUENCE [LARGE SCALE GENOMIC DNA]</scope>
    <source>
        <strain evidence="4 5">AJA232-27</strain>
    </source>
</reference>
<dbReference type="Gene3D" id="3.40.50.10860">
    <property type="entry name" value="Leucine Dehydrogenase, chain A, domain 1"/>
    <property type="match status" value="1"/>
</dbReference>
<dbReference type="Pfam" id="PF08501">
    <property type="entry name" value="Shikimate_dh_N"/>
    <property type="match status" value="1"/>
</dbReference>
<dbReference type="Gene3D" id="3.40.50.720">
    <property type="entry name" value="NAD(P)-binding Rossmann-like Domain"/>
    <property type="match status" value="1"/>
</dbReference>
<feature type="domain" description="SDH C-terminal" evidence="3">
    <location>
        <begin position="923"/>
        <end position="953"/>
    </location>
</feature>
<protein>
    <recommendedName>
        <fullName evidence="6">Shikimate dehydrogenase (NADP(+))</fullName>
    </recommendedName>
</protein>
<dbReference type="SUPFAM" id="SSF53223">
    <property type="entry name" value="Aminoacid dehydrogenase-like, N-terminal domain"/>
    <property type="match status" value="1"/>
</dbReference>
<dbReference type="Pfam" id="PF18317">
    <property type="entry name" value="SDH_C"/>
    <property type="match status" value="1"/>
</dbReference>
<dbReference type="InterPro" id="IPR036291">
    <property type="entry name" value="NAD(P)-bd_dom_sf"/>
</dbReference>
<feature type="compositionally biased region" description="Low complexity" evidence="1">
    <location>
        <begin position="181"/>
        <end position="198"/>
    </location>
</feature>
<evidence type="ECO:0000259" key="3">
    <source>
        <dbReference type="Pfam" id="PF18317"/>
    </source>
</evidence>
<feature type="region of interest" description="Disordered" evidence="1">
    <location>
        <begin position="76"/>
        <end position="106"/>
    </location>
</feature>
<dbReference type="SUPFAM" id="SSF51735">
    <property type="entry name" value="NAD(P)-binding Rossmann-fold domains"/>
    <property type="match status" value="1"/>
</dbReference>
<dbReference type="InterPro" id="IPR046346">
    <property type="entry name" value="Aminoacid_DH-like_N_sf"/>
</dbReference>
<dbReference type="CDD" id="cd00502">
    <property type="entry name" value="DHQase_I"/>
    <property type="match status" value="1"/>
</dbReference>
<comment type="caution">
    <text evidence="4">The sequence shown here is derived from an EMBL/GenBank/DDBJ whole genome shotgun (WGS) entry which is preliminary data.</text>
</comment>
<dbReference type="SUPFAM" id="SSF51569">
    <property type="entry name" value="Aldolase"/>
    <property type="match status" value="1"/>
</dbReference>
<proteinExistence type="predicted"/>
<dbReference type="Proteomes" id="UP001530293">
    <property type="component" value="Unassembled WGS sequence"/>
</dbReference>
<dbReference type="PROSITE" id="PS51257">
    <property type="entry name" value="PROKAR_LIPOPROTEIN"/>
    <property type="match status" value="1"/>
</dbReference>
<name>A0ABD3N243_9STRA</name>
<dbReference type="InterPro" id="IPR041121">
    <property type="entry name" value="SDH_C"/>
</dbReference>
<accession>A0ABD3N243</accession>
<dbReference type="Gene3D" id="3.20.20.70">
    <property type="entry name" value="Aldolase class I"/>
    <property type="match status" value="1"/>
</dbReference>
<evidence type="ECO:0000256" key="1">
    <source>
        <dbReference type="SAM" id="MobiDB-lite"/>
    </source>
</evidence>
<dbReference type="InterPro" id="IPR001381">
    <property type="entry name" value="DHquinase_I"/>
</dbReference>
<evidence type="ECO:0008006" key="6">
    <source>
        <dbReference type="Google" id="ProtNLM"/>
    </source>
</evidence>
<dbReference type="PANTHER" id="PTHR21089">
    <property type="entry name" value="SHIKIMATE DEHYDROGENASE"/>
    <property type="match status" value="1"/>
</dbReference>
<dbReference type="CDD" id="cd01065">
    <property type="entry name" value="NAD_bind_Shikimate_DH"/>
    <property type="match status" value="1"/>
</dbReference>
<dbReference type="PANTHER" id="PTHR21089:SF1">
    <property type="entry name" value="BIFUNCTIONAL 3-DEHYDROQUINATE DEHYDRATASE_SHIKIMATE DEHYDROGENASE, CHLOROPLASTIC"/>
    <property type="match status" value="1"/>
</dbReference>
<evidence type="ECO:0000313" key="5">
    <source>
        <dbReference type="Proteomes" id="UP001530293"/>
    </source>
</evidence>
<dbReference type="InterPro" id="IPR022893">
    <property type="entry name" value="Shikimate_DH_fam"/>
</dbReference>
<feature type="domain" description="Shikimate dehydrogenase substrate binding N-terminal" evidence="2">
    <location>
        <begin position="660"/>
        <end position="742"/>
    </location>
</feature>
<organism evidence="4 5">
    <name type="scientific">Discostella pseudostelligera</name>
    <dbReference type="NCBI Taxonomy" id="259834"/>
    <lineage>
        <taxon>Eukaryota</taxon>
        <taxon>Sar</taxon>
        <taxon>Stramenopiles</taxon>
        <taxon>Ochrophyta</taxon>
        <taxon>Bacillariophyta</taxon>
        <taxon>Coscinodiscophyceae</taxon>
        <taxon>Thalassiosirophycidae</taxon>
        <taxon>Stephanodiscales</taxon>
        <taxon>Stephanodiscaceae</taxon>
        <taxon>Discostella</taxon>
    </lineage>
</organism>
<sequence length="964" mass="105324">MCSSERIAMLLAAYCSVIFTSLSCSTAFVIPPQTSSLMALAEKTRSASAVAVAAHGSVPFHQRHRCNSIFPLCASSSTTGSDTDDSSSDTKKKKPKKSSSTSTSSQPSTVKYLFENYNKPIVLIGLSSSPSNNELQRLAISLSGALLAGGGAKKVQDTLEGLQRSQGAIFLGDDDDDDNTSRNSSSQPSSDGSSSTTVTGISLSTIGLDDEGPFVFDAELIRDLIREKILSLTTGVLVIDFNHAAFDISKEYEVDLIRALGMVAKELYEDEKLLSVYVNVQPDGDGMMSDDAKERKRMIEEEVLIPFSDYELCIKNEGIVEISQKTVEDGSSWKDMEWELQRIIARALLPSPVVGDTGSTVPNNNADLTMGKNTFFLSLSFPKVEDASPYVEQMCQDVDSMEYRVDLLSAAKDYLSMKNSDEKNADSYSRDDPRFDILYQQQRLRALCRPHAQRAPALPFAGSGIIDDALPIVYTVRTAHQAGTWPDDDDGIRHMFQLLKLGLRSAVEVLDVESAWDASLTDKLLRKAKQRYTSLILGSHHVVGTQVSMEEAIQLFRQCRMNNRAHGAKVVLSINSNDNDEDQLAYKASMAASKLDEPEIPNIGLVLGEDGSYSRILNPRFTPVTHECLPSKAAPGQLTAAEIMAARVITGMVPTERYAILGHNIAYSVSPQMQGSAFAAVKLPHSYSRADVETVEEFIEGPIWNDEHFGGCSVTIPHKQNIIPHVDVLTDAAKEIGSVNTVIVKKDKFGTRVLIGDNTDWRGIYNPLQRRLGDDDNNTGRKGKGATATKYALILGGGGTARAAAYAASKLGLERIYFNRTPDKAMDLANEFGGIVATSLDNTSSESDNDSNWLGEILSKNKGVVEVVISTLPASAEFQLPEWMLLSGISSRPLPIVFDVNYKPYNTALLLQASEKGCDVIRGSEMLWEQGVGQFELWTGRTAPYGVMKRVVLENCLPKEEEKK</sequence>
<gene>
    <name evidence="4" type="ORF">ACHAWU_009150</name>
</gene>
<dbReference type="InterPro" id="IPR013708">
    <property type="entry name" value="Shikimate_DH-bd_N"/>
</dbReference>
<dbReference type="InterPro" id="IPR013785">
    <property type="entry name" value="Aldolase_TIM"/>
</dbReference>
<dbReference type="Pfam" id="PF01487">
    <property type="entry name" value="DHquinase_I"/>
    <property type="match status" value="1"/>
</dbReference>
<dbReference type="AlphaFoldDB" id="A0ABD3N243"/>
<feature type="region of interest" description="Disordered" evidence="1">
    <location>
        <begin position="169"/>
        <end position="198"/>
    </location>
</feature>
<dbReference type="EMBL" id="JALLBG020000044">
    <property type="protein sequence ID" value="KAL3770210.1"/>
    <property type="molecule type" value="Genomic_DNA"/>
</dbReference>
<evidence type="ECO:0000259" key="2">
    <source>
        <dbReference type="Pfam" id="PF08501"/>
    </source>
</evidence>
<keyword evidence="5" id="KW-1185">Reference proteome</keyword>